<dbReference type="OMA" id="IHCHERR"/>
<feature type="compositionally biased region" description="Basic and acidic residues" evidence="1">
    <location>
        <begin position="71"/>
        <end position="81"/>
    </location>
</feature>
<feature type="compositionally biased region" description="Basic and acidic residues" evidence="1">
    <location>
        <begin position="221"/>
        <end position="236"/>
    </location>
</feature>
<dbReference type="AlphaFoldDB" id="A0A2C9WN40"/>
<comment type="caution">
    <text evidence="2">The sequence shown here is derived from an EMBL/GenBank/DDBJ whole genome shotgun (WGS) entry which is preliminary data.</text>
</comment>
<dbReference type="Pfam" id="PF06273">
    <property type="entry name" value="eIF-4B"/>
    <property type="match status" value="1"/>
</dbReference>
<dbReference type="GO" id="GO:0003729">
    <property type="term" value="F:mRNA binding"/>
    <property type="evidence" value="ECO:0000318"/>
    <property type="project" value="GO_Central"/>
</dbReference>
<evidence type="ECO:0000256" key="1">
    <source>
        <dbReference type="SAM" id="MobiDB-lite"/>
    </source>
</evidence>
<reference evidence="3" key="1">
    <citation type="journal article" date="2016" name="Nat. Biotechnol.">
        <title>Sequencing wild and cultivated cassava and related species reveals extensive interspecific hybridization and genetic diversity.</title>
        <authorList>
            <person name="Bredeson J.V."/>
            <person name="Lyons J.B."/>
            <person name="Prochnik S.E."/>
            <person name="Wu G.A."/>
            <person name="Ha C.M."/>
            <person name="Edsinger-Gonzales E."/>
            <person name="Grimwood J."/>
            <person name="Schmutz J."/>
            <person name="Rabbi I.Y."/>
            <person name="Egesi C."/>
            <person name="Nauluvula P."/>
            <person name="Lebot V."/>
            <person name="Ndunguru J."/>
            <person name="Mkamilo G."/>
            <person name="Bart R.S."/>
            <person name="Setter T.L."/>
            <person name="Gleadow R.M."/>
            <person name="Kulakow P."/>
            <person name="Ferguson M.E."/>
            <person name="Rounsley S."/>
            <person name="Rokhsar D.S."/>
        </authorList>
    </citation>
    <scope>NUCLEOTIDE SEQUENCE [LARGE SCALE GENOMIC DNA]</scope>
    <source>
        <strain evidence="3">cv. AM560-2</strain>
    </source>
</reference>
<feature type="compositionally biased region" description="Polar residues" evidence="1">
    <location>
        <begin position="296"/>
        <end position="307"/>
    </location>
</feature>
<sequence>MESEGKLGPAIFLSWADEVEKEDEEAARAQVQRKEKPNPFGSARPREVVLQEKGIDWRKLDLRLEQQAPLARREPLSEKGKGNIAASSPSAINRKHTEPRRQGLYDENLGFNSAATDQVVVVPPLKYPPRNIVASLSYSGISYINPYLESGKHGFQCRSSLKPEKKNITGRSGMRMIHCHERRLHIEHGSQFKKNGIQSESAQSLGKNRNLSKPLACSNRQHSDSYNRGGEFEGNGHDTMASLLGRPPIRERKPLSPSERAWKSVKDDPAVREVNKLHTKQSRTRCGNIERKRWSQRTSYKDTTVSQEDCRSGMDRHVA</sequence>
<gene>
    <name evidence="2" type="ORF">MANES_01G225800v8</name>
</gene>
<dbReference type="PANTHER" id="PTHR32091">
    <property type="entry name" value="EUKARYOTIC TRANSLATION INITIATION FACTOR 4B"/>
    <property type="match status" value="1"/>
</dbReference>
<accession>A0A2C9WN40</accession>
<protein>
    <submittedName>
        <fullName evidence="2">Uncharacterized protein</fullName>
    </submittedName>
</protein>
<keyword evidence="3" id="KW-1185">Reference proteome</keyword>
<dbReference type="GO" id="GO:0003743">
    <property type="term" value="F:translation initiation factor activity"/>
    <property type="evidence" value="ECO:0000318"/>
    <property type="project" value="GO_Central"/>
</dbReference>
<dbReference type="Gramene" id="Manes.01G225800.1.v8.1">
    <property type="protein sequence ID" value="Manes.01G225800.1.v8.1.CDS"/>
    <property type="gene ID" value="Manes.01G225800.v8.1"/>
</dbReference>
<dbReference type="OrthoDB" id="985902at2759"/>
<evidence type="ECO:0000313" key="3">
    <source>
        <dbReference type="Proteomes" id="UP000091857"/>
    </source>
</evidence>
<feature type="region of interest" description="Disordered" evidence="1">
    <location>
        <begin position="22"/>
        <end position="46"/>
    </location>
</feature>
<dbReference type="Proteomes" id="UP000091857">
    <property type="component" value="Chromosome 1"/>
</dbReference>
<dbReference type="PANTHER" id="PTHR32091:SF24">
    <property type="entry name" value="DUF4005 DOMAIN-CONTAINING PROTEIN"/>
    <property type="match status" value="1"/>
</dbReference>
<name>A0A2C9WN40_MANES</name>
<dbReference type="InterPro" id="IPR010433">
    <property type="entry name" value="EIF-4B_pln"/>
</dbReference>
<feature type="region of interest" description="Disordered" evidence="1">
    <location>
        <begin position="71"/>
        <end position="96"/>
    </location>
</feature>
<proteinExistence type="predicted"/>
<organism evidence="2 3">
    <name type="scientific">Manihot esculenta</name>
    <name type="common">Cassava</name>
    <name type="synonym">Jatropha manihot</name>
    <dbReference type="NCBI Taxonomy" id="3983"/>
    <lineage>
        <taxon>Eukaryota</taxon>
        <taxon>Viridiplantae</taxon>
        <taxon>Streptophyta</taxon>
        <taxon>Embryophyta</taxon>
        <taxon>Tracheophyta</taxon>
        <taxon>Spermatophyta</taxon>
        <taxon>Magnoliopsida</taxon>
        <taxon>eudicotyledons</taxon>
        <taxon>Gunneridae</taxon>
        <taxon>Pentapetalae</taxon>
        <taxon>rosids</taxon>
        <taxon>fabids</taxon>
        <taxon>Malpighiales</taxon>
        <taxon>Euphorbiaceae</taxon>
        <taxon>Crotonoideae</taxon>
        <taxon>Manihoteae</taxon>
        <taxon>Manihot</taxon>
    </lineage>
</organism>
<feature type="compositionally biased region" description="Polar residues" evidence="1">
    <location>
        <begin position="198"/>
        <end position="211"/>
    </location>
</feature>
<dbReference type="EMBL" id="CM004387">
    <property type="protein sequence ID" value="OAY61901.1"/>
    <property type="molecule type" value="Genomic_DNA"/>
</dbReference>
<feature type="compositionally biased region" description="Basic and acidic residues" evidence="1">
    <location>
        <begin position="248"/>
        <end position="276"/>
    </location>
</feature>
<evidence type="ECO:0000313" key="2">
    <source>
        <dbReference type="EMBL" id="OAY61901.1"/>
    </source>
</evidence>
<feature type="compositionally biased region" description="Basic and acidic residues" evidence="1">
    <location>
        <begin position="308"/>
        <end position="319"/>
    </location>
</feature>
<feature type="region of interest" description="Disordered" evidence="1">
    <location>
        <begin position="198"/>
        <end position="319"/>
    </location>
</feature>